<feature type="domain" description="RRM" evidence="14">
    <location>
        <begin position="321"/>
        <end position="399"/>
    </location>
</feature>
<comment type="caution">
    <text evidence="15">The sequence shown here is derived from an EMBL/GenBank/DDBJ whole genome shotgun (WGS) entry which is preliminary data.</text>
</comment>
<evidence type="ECO:0000256" key="5">
    <source>
        <dbReference type="ARBA" id="ARBA00004624"/>
    </source>
</evidence>
<keyword evidence="8" id="KW-0963">Cytoplasm</keyword>
<dbReference type="NCBIfam" id="TIGR01661">
    <property type="entry name" value="ELAV_HUD_SF"/>
    <property type="match status" value="1"/>
</dbReference>
<dbReference type="InterPro" id="IPR035979">
    <property type="entry name" value="RBD_domain_sf"/>
</dbReference>
<evidence type="ECO:0000256" key="13">
    <source>
        <dbReference type="SAM" id="MobiDB-lite"/>
    </source>
</evidence>
<keyword evidence="10 12" id="KW-0694">RNA-binding</keyword>
<dbReference type="GO" id="GO:0030426">
    <property type="term" value="C:growth cone"/>
    <property type="evidence" value="ECO:0007669"/>
    <property type="project" value="UniProtKB-SubCell"/>
</dbReference>
<dbReference type="CDD" id="cd12771">
    <property type="entry name" value="RRM1_HuB"/>
    <property type="match status" value="1"/>
</dbReference>
<dbReference type="InterPro" id="IPR000504">
    <property type="entry name" value="RRM_dom"/>
</dbReference>
<evidence type="ECO:0000256" key="12">
    <source>
        <dbReference type="PROSITE-ProRule" id="PRU00176"/>
    </source>
</evidence>
<dbReference type="GO" id="GO:0030425">
    <property type="term" value="C:dendrite"/>
    <property type="evidence" value="ECO:0007669"/>
    <property type="project" value="UniProtKB-SubCell"/>
</dbReference>
<feature type="domain" description="RRM" evidence="14">
    <location>
        <begin position="558"/>
        <end position="636"/>
    </location>
</feature>
<dbReference type="Gene3D" id="3.30.70.330">
    <property type="match status" value="3"/>
</dbReference>
<sequence>MPRKQVHVLTEELNGLALLWLVLNFESWGQISQFPSASPYRVPGPDQGLLKKNIAINTGIVFQRKKLEWTGEVGVCFQCMLPWVTWMKPCAGKRSYWLRPPAEEQSIWTLYGKAVCRRLMLRYLQPLGCEHGGEGLTDRRLLLLREIVINESRNCSFMMYTPETCLHSAQSFSIFLVSGNTDILRALKVEGRVFEKETYTCDLLRFFSLDPSACFWSIKATPPLENQKLRIAECGMIELQGSCADDKCQQREKEGESGGWNLVSYEVGCETHTESFIKIISTMEPQVSNGPTSNTSNGPSSNNRNCPSPMQTGAATDDSKTNLIVNYLPQNMTQEEFRSLFGSIGEIESCKLVRDKITGQSLGYGFVNYIDPKDAEKAINTLNGLRLQTKTIKVSYARPSSASIRDANLYVSGLPKTMTQKELEQLFSQYGRIITSRILVDQVTGVSRGVGFIRFDKRIEAEEAIKGLNGQKPSGATEPITVKFANNPSQKSSQALLSQLYQSPNRRYPGPLHHQAQRFRLDNLLNMAYGVKRFSPITIDGMTSLVGMNIPGHTGTGWCIFVYNLSPDSDESVLWQLFGPFGAVNNVKVIRDFNTNKCKGFGFVTMTNYDEAAMAIASLNGYRLGDRVLQVSFKTNKAHKS</sequence>
<dbReference type="GO" id="GO:0043204">
    <property type="term" value="C:perikaryon"/>
    <property type="evidence" value="ECO:0007669"/>
    <property type="project" value="UniProtKB-SubCell"/>
</dbReference>
<dbReference type="Pfam" id="PF00076">
    <property type="entry name" value="RRM_1"/>
    <property type="match status" value="3"/>
</dbReference>
<evidence type="ECO:0000256" key="6">
    <source>
        <dbReference type="ARBA" id="ARBA00006266"/>
    </source>
</evidence>
<dbReference type="FunFam" id="3.30.70.330:FF:000005">
    <property type="entry name" value="ELAV-like protein"/>
    <property type="match status" value="1"/>
</dbReference>
<keyword evidence="11" id="KW-0966">Cell projection</keyword>
<reference evidence="15" key="1">
    <citation type="submission" date="2019-10" db="EMBL/GenBank/DDBJ databases">
        <title>The sequence and de novo assembly of the wild yak genome.</title>
        <authorList>
            <person name="Liu Y."/>
        </authorList>
    </citation>
    <scope>NUCLEOTIDE SEQUENCE [LARGE SCALE GENOMIC DNA]</scope>
    <source>
        <strain evidence="15">WY2019</strain>
    </source>
</reference>
<accession>A0A6B0RZ98</accession>
<gene>
    <name evidence="15" type="ORF">E5288_WYG003306</name>
</gene>
<dbReference type="InterPro" id="IPR012677">
    <property type="entry name" value="Nucleotide-bd_a/b_plait_sf"/>
</dbReference>
<dbReference type="Proteomes" id="UP000322234">
    <property type="component" value="Unassembled WGS sequence"/>
</dbReference>
<dbReference type="AlphaFoldDB" id="A0A6B0RZ98"/>
<dbReference type="GO" id="GO:1990904">
    <property type="term" value="C:ribonucleoprotein complex"/>
    <property type="evidence" value="ECO:0007669"/>
    <property type="project" value="InterPro"/>
</dbReference>
<evidence type="ECO:0000256" key="11">
    <source>
        <dbReference type="ARBA" id="ARBA00023273"/>
    </source>
</evidence>
<dbReference type="EMBL" id="VBQZ03000137">
    <property type="protein sequence ID" value="MXQ95508.1"/>
    <property type="molecule type" value="Genomic_DNA"/>
</dbReference>
<dbReference type="GO" id="GO:0005737">
    <property type="term" value="C:cytoplasm"/>
    <property type="evidence" value="ECO:0007669"/>
    <property type="project" value="UniProtKB-SubCell"/>
</dbReference>
<dbReference type="InterPro" id="IPR006548">
    <property type="entry name" value="ELAD_HU_SF"/>
</dbReference>
<evidence type="ECO:0000256" key="2">
    <source>
        <dbReference type="ARBA" id="ARBA00004484"/>
    </source>
</evidence>
<organism evidence="15 16">
    <name type="scientific">Bos mutus</name>
    <name type="common">wild yak</name>
    <dbReference type="NCBI Taxonomy" id="72004"/>
    <lineage>
        <taxon>Eukaryota</taxon>
        <taxon>Metazoa</taxon>
        <taxon>Chordata</taxon>
        <taxon>Craniata</taxon>
        <taxon>Vertebrata</taxon>
        <taxon>Euteleostomi</taxon>
        <taxon>Mammalia</taxon>
        <taxon>Eutheria</taxon>
        <taxon>Laurasiatheria</taxon>
        <taxon>Artiodactyla</taxon>
        <taxon>Ruminantia</taxon>
        <taxon>Pecora</taxon>
        <taxon>Bovidae</taxon>
        <taxon>Bovinae</taxon>
        <taxon>Bos</taxon>
    </lineage>
</organism>
<evidence type="ECO:0000256" key="7">
    <source>
        <dbReference type="ARBA" id="ARBA00021412"/>
    </source>
</evidence>
<evidence type="ECO:0000259" key="14">
    <source>
        <dbReference type="PROSITE" id="PS50102"/>
    </source>
</evidence>
<evidence type="ECO:0000256" key="9">
    <source>
        <dbReference type="ARBA" id="ARBA00022737"/>
    </source>
</evidence>
<evidence type="ECO:0000256" key="4">
    <source>
        <dbReference type="ARBA" id="ARBA00004496"/>
    </source>
</evidence>
<dbReference type="PRINTS" id="PR00961">
    <property type="entry name" value="HUDSXLRNA"/>
</dbReference>
<feature type="compositionally biased region" description="Polar residues" evidence="13">
    <location>
        <begin position="304"/>
        <end position="314"/>
    </location>
</feature>
<dbReference type="CDD" id="cd12652">
    <property type="entry name" value="RRM2_Hu"/>
    <property type="match status" value="1"/>
</dbReference>
<feature type="compositionally biased region" description="Low complexity" evidence="13">
    <location>
        <begin position="288"/>
        <end position="303"/>
    </location>
</feature>
<feature type="region of interest" description="Disordered" evidence="13">
    <location>
        <begin position="284"/>
        <end position="318"/>
    </location>
</feature>
<evidence type="ECO:0000313" key="16">
    <source>
        <dbReference type="Proteomes" id="UP000322234"/>
    </source>
</evidence>
<dbReference type="GO" id="GO:0003723">
    <property type="term" value="F:RNA binding"/>
    <property type="evidence" value="ECO:0007669"/>
    <property type="project" value="UniProtKB-UniRule"/>
</dbReference>
<protein>
    <recommendedName>
        <fullName evidence="7">ELAV-like protein 4</fullName>
    </recommendedName>
</protein>
<dbReference type="InterPro" id="IPR034918">
    <property type="entry name" value="HuD_RRM3"/>
</dbReference>
<dbReference type="InterPro" id="IPR002343">
    <property type="entry name" value="Hud_Sxl_RNA"/>
</dbReference>
<evidence type="ECO:0000256" key="8">
    <source>
        <dbReference type="ARBA" id="ARBA00022490"/>
    </source>
</evidence>
<dbReference type="CDD" id="cd12656">
    <property type="entry name" value="RRM3_HuD"/>
    <property type="match status" value="1"/>
</dbReference>
<evidence type="ECO:0000256" key="10">
    <source>
        <dbReference type="ARBA" id="ARBA00022884"/>
    </source>
</evidence>
<dbReference type="PANTHER" id="PTHR10352">
    <property type="entry name" value="EUKARYOTIC TRANSLATION INITIATION FACTOR 3 SUBUNIT G"/>
    <property type="match status" value="1"/>
</dbReference>
<dbReference type="FunFam" id="3.30.70.330:FF:000006">
    <property type="entry name" value="ELAV-like 3"/>
    <property type="match status" value="1"/>
</dbReference>
<evidence type="ECO:0000313" key="15">
    <source>
        <dbReference type="EMBL" id="MXQ95508.1"/>
    </source>
</evidence>
<dbReference type="SMART" id="SM00360">
    <property type="entry name" value="RRM"/>
    <property type="match status" value="3"/>
</dbReference>
<keyword evidence="16" id="KW-1185">Reference proteome</keyword>
<comment type="similarity">
    <text evidence="6">Belongs to the RRM elav family.</text>
</comment>
<feature type="domain" description="RRM" evidence="14">
    <location>
        <begin position="407"/>
        <end position="487"/>
    </location>
</feature>
<evidence type="ECO:0000256" key="3">
    <source>
        <dbReference type="ARBA" id="ARBA00004489"/>
    </source>
</evidence>
<dbReference type="PROSITE" id="PS50102">
    <property type="entry name" value="RRM"/>
    <property type="match status" value="3"/>
</dbReference>
<proteinExistence type="inferred from homology"/>
<dbReference type="SUPFAM" id="SSF54928">
    <property type="entry name" value="RNA-binding domain, RBD"/>
    <property type="match status" value="2"/>
</dbReference>
<dbReference type="FunFam" id="3.30.70.330:FF:000017">
    <property type="entry name" value="ELAV-like protein"/>
    <property type="match status" value="1"/>
</dbReference>
<keyword evidence="9" id="KW-0677">Repeat</keyword>
<name>A0A6B0RZ98_9CETA</name>
<evidence type="ECO:0000256" key="1">
    <source>
        <dbReference type="ARBA" id="ARBA00004279"/>
    </source>
</evidence>
<comment type="subcellular location">
    <subcellularLocation>
        <location evidence="3">Cell projection</location>
        <location evidence="3">Axon</location>
    </subcellularLocation>
    <subcellularLocation>
        <location evidence="1">Cell projection</location>
        <location evidence="1">Dendrite</location>
    </subcellularLocation>
    <subcellularLocation>
        <location evidence="5">Cell projection</location>
        <location evidence="5">Growth cone</location>
    </subcellularLocation>
    <subcellularLocation>
        <location evidence="4">Cytoplasm</location>
    </subcellularLocation>
    <subcellularLocation>
        <location evidence="2">Perikaryon</location>
    </subcellularLocation>
</comment>